<evidence type="ECO:0000256" key="14">
    <source>
        <dbReference type="ARBA" id="ARBA00023136"/>
    </source>
</evidence>
<feature type="domain" description="SMP-LTD" evidence="17">
    <location>
        <begin position="134"/>
        <end position="312"/>
    </location>
</feature>
<evidence type="ECO:0000256" key="2">
    <source>
        <dbReference type="ARBA" id="ARBA00004477"/>
    </source>
</evidence>
<evidence type="ECO:0000256" key="11">
    <source>
        <dbReference type="ARBA" id="ARBA00022989"/>
    </source>
</evidence>
<keyword evidence="11 15" id="KW-1133">Transmembrane helix</keyword>
<feature type="transmembrane region" description="Helical" evidence="15">
    <location>
        <begin position="73"/>
        <end position="91"/>
    </location>
</feature>
<reference evidence="18" key="1">
    <citation type="submission" date="2021-04" db="EMBL/GenBank/DDBJ databases">
        <authorList>
            <consortium name="Wellcome Sanger Institute Data Sharing"/>
        </authorList>
    </citation>
    <scope>NUCLEOTIDE SEQUENCE [LARGE SCALE GENOMIC DNA]</scope>
</reference>
<dbReference type="GO" id="GO:0005789">
    <property type="term" value="C:endoplasmic reticulum membrane"/>
    <property type="evidence" value="ECO:0007669"/>
    <property type="project" value="UniProtKB-SubCell"/>
</dbReference>
<protein>
    <submittedName>
        <fullName evidence="18">Extended synaptotagmin-3-like</fullName>
    </submittedName>
</protein>
<evidence type="ECO:0000259" key="16">
    <source>
        <dbReference type="PROSITE" id="PS50004"/>
    </source>
</evidence>
<dbReference type="CDD" id="cd08391">
    <property type="entry name" value="C2A_C2C_Synaptotagmin_like"/>
    <property type="match status" value="1"/>
</dbReference>
<keyword evidence="14 15" id="KW-0472">Membrane</keyword>
<keyword evidence="6 15" id="KW-0812">Transmembrane</keyword>
<dbReference type="PANTHER" id="PTHR45761">
    <property type="entry name" value="EXTENDED SYNAPTOTAGMIN-LIKE PROTEIN 2, ISOFORM C"/>
    <property type="match status" value="1"/>
</dbReference>
<dbReference type="CDD" id="cd04030">
    <property type="entry name" value="C2C_KIAA1228"/>
    <property type="match status" value="1"/>
</dbReference>
<dbReference type="PROSITE" id="PS50004">
    <property type="entry name" value="C2"/>
    <property type="match status" value="2"/>
</dbReference>
<keyword evidence="12" id="KW-0445">Lipid transport</keyword>
<evidence type="ECO:0000313" key="19">
    <source>
        <dbReference type="Proteomes" id="UP000472264"/>
    </source>
</evidence>
<dbReference type="Ensembl" id="ENSENLT00000029754.1">
    <property type="protein sequence ID" value="ENSENLP00000028888.1"/>
    <property type="gene ID" value="ENSENLG00000012882.1"/>
</dbReference>
<sequence length="633" mass="71902">NAEVIAAVGDRPPRFDPMAFTGRAHPGGPAEGAGLGGSSEQLSSSAVNRIIMEFVIYCGRAAFLCYPVYLTGYWGLSISWVLLCLVMVTWWRKNRQFKDHRIGTAIDFVDNEDTVINRELKSALQMASWVHFPDVEKVDWVNKVLQQAWPFFGMFMEKLLKENIQPAVRQSSPALKMFTFTKVHFGHIPPRITGMRAYTQEADQKEVILDMNICYDGDVDIDAEVNAPIVAGVKGLKLKGMLRVILEPLIGQVPLVGGVTIFFIRPPTLEINWTGMTNLLDSPAFSSLSEETIIDIISSLMVLPNRMCFPLIDQVKVDQMRFPLPRGVVRVHLLEAKDLLAKDTYMMGLVKGKSDPYAKLRVGNRNVKSKTIKESLDPKWNEVYEFVVHEAPGQELEVELYDEDTDKDDFLGVQNGEVHLKLQWFSLQADPSLLRQHAIYSQLKYVFFFFPLCIVVAQVIEHEKKSPLGSLNLPLSRLLSISNMTLDQRFQLERSGASSQIKLKATLRVGGSLGEIQLTVRYANLRRKLIVVINACRNLFPCSDNGTDSYVRLYLLPDQTWRHRKRTQVKRRTVNPVFNDKFEYDVSLEEAQTRKLDVSVKNNKMLITRERKDIGMVMIDLSQLDLAKGSTEW</sequence>
<accession>A0A665VAX9</accession>
<dbReference type="GO" id="GO:0061817">
    <property type="term" value="P:endoplasmic reticulum-plasma membrane tethering"/>
    <property type="evidence" value="ECO:0007669"/>
    <property type="project" value="InterPro"/>
</dbReference>
<reference evidence="18" key="2">
    <citation type="submission" date="2025-08" db="UniProtKB">
        <authorList>
            <consortium name="Ensembl"/>
        </authorList>
    </citation>
    <scope>IDENTIFICATION</scope>
</reference>
<dbReference type="GO" id="GO:0005544">
    <property type="term" value="F:calcium-dependent phospholipid binding"/>
    <property type="evidence" value="ECO:0007669"/>
    <property type="project" value="TreeGrafter"/>
</dbReference>
<feature type="domain" description="C2" evidence="16">
    <location>
        <begin position="311"/>
        <end position="437"/>
    </location>
</feature>
<evidence type="ECO:0000256" key="3">
    <source>
        <dbReference type="ARBA" id="ARBA00005867"/>
    </source>
</evidence>
<dbReference type="GO" id="GO:0005509">
    <property type="term" value="F:calcium ion binding"/>
    <property type="evidence" value="ECO:0007669"/>
    <property type="project" value="TreeGrafter"/>
</dbReference>
<dbReference type="FunFam" id="2.60.40.150:FF:000093">
    <property type="entry name" value="Extended synaptotagmin 3"/>
    <property type="match status" value="1"/>
</dbReference>
<proteinExistence type="inferred from homology"/>
<evidence type="ECO:0000256" key="1">
    <source>
        <dbReference type="ARBA" id="ARBA00004202"/>
    </source>
</evidence>
<evidence type="ECO:0000256" key="6">
    <source>
        <dbReference type="ARBA" id="ARBA00022692"/>
    </source>
</evidence>
<evidence type="ECO:0000256" key="13">
    <source>
        <dbReference type="ARBA" id="ARBA00023121"/>
    </source>
</evidence>
<evidence type="ECO:0000256" key="10">
    <source>
        <dbReference type="ARBA" id="ARBA00022837"/>
    </source>
</evidence>
<keyword evidence="10" id="KW-0106">Calcium</keyword>
<evidence type="ECO:0000256" key="7">
    <source>
        <dbReference type="ARBA" id="ARBA00022723"/>
    </source>
</evidence>
<dbReference type="PROSITE" id="PS51847">
    <property type="entry name" value="SMP"/>
    <property type="match status" value="1"/>
</dbReference>
<evidence type="ECO:0000256" key="5">
    <source>
        <dbReference type="ARBA" id="ARBA00022475"/>
    </source>
</evidence>
<name>A0A665VAX9_ECHNA</name>
<dbReference type="InterPro" id="IPR037752">
    <property type="entry name" value="C2C_KIAA1228"/>
</dbReference>
<dbReference type="PANTHER" id="PTHR45761:SF4">
    <property type="entry name" value="EXTENDED SYNAPTOTAGMIN-3"/>
    <property type="match status" value="1"/>
</dbReference>
<comment type="similarity">
    <text evidence="3">Belongs to the extended synaptotagmin family.</text>
</comment>
<keyword evidence="9" id="KW-0256">Endoplasmic reticulum</keyword>
<keyword evidence="7" id="KW-0479">Metal-binding</keyword>
<evidence type="ECO:0000313" key="18">
    <source>
        <dbReference type="Ensembl" id="ENSENLP00000028888.1"/>
    </source>
</evidence>
<keyword evidence="5" id="KW-1003">Cell membrane</keyword>
<dbReference type="GO" id="GO:0006869">
    <property type="term" value="P:lipid transport"/>
    <property type="evidence" value="ECO:0007669"/>
    <property type="project" value="UniProtKB-KW"/>
</dbReference>
<dbReference type="GO" id="GO:0008429">
    <property type="term" value="F:phosphatidylethanolamine binding"/>
    <property type="evidence" value="ECO:0007669"/>
    <property type="project" value="TreeGrafter"/>
</dbReference>
<organism evidence="18 19">
    <name type="scientific">Echeneis naucrates</name>
    <name type="common">Live sharksucker</name>
    <dbReference type="NCBI Taxonomy" id="173247"/>
    <lineage>
        <taxon>Eukaryota</taxon>
        <taxon>Metazoa</taxon>
        <taxon>Chordata</taxon>
        <taxon>Craniata</taxon>
        <taxon>Vertebrata</taxon>
        <taxon>Euteleostomi</taxon>
        <taxon>Actinopterygii</taxon>
        <taxon>Neopterygii</taxon>
        <taxon>Teleostei</taxon>
        <taxon>Neoteleostei</taxon>
        <taxon>Acanthomorphata</taxon>
        <taxon>Carangaria</taxon>
        <taxon>Carangiformes</taxon>
        <taxon>Echeneidae</taxon>
        <taxon>Echeneis</taxon>
    </lineage>
</organism>
<keyword evidence="8" id="KW-0677">Repeat</keyword>
<dbReference type="InterPro" id="IPR035892">
    <property type="entry name" value="C2_domain_sf"/>
</dbReference>
<evidence type="ECO:0000256" key="9">
    <source>
        <dbReference type="ARBA" id="ARBA00022824"/>
    </source>
</evidence>
<reference evidence="18" key="3">
    <citation type="submission" date="2025-09" db="UniProtKB">
        <authorList>
            <consortium name="Ensembl"/>
        </authorList>
    </citation>
    <scope>IDENTIFICATION</scope>
</reference>
<dbReference type="InterPro" id="IPR037733">
    <property type="entry name" value="Ext_Synaptotagmin_C2A"/>
</dbReference>
<dbReference type="Pfam" id="PF17047">
    <property type="entry name" value="SMP_LBD"/>
    <property type="match status" value="1"/>
</dbReference>
<dbReference type="Pfam" id="PF00168">
    <property type="entry name" value="C2"/>
    <property type="match status" value="2"/>
</dbReference>
<dbReference type="GO" id="GO:0035091">
    <property type="term" value="F:phosphatidylinositol binding"/>
    <property type="evidence" value="ECO:0007669"/>
    <property type="project" value="TreeGrafter"/>
</dbReference>
<evidence type="ECO:0000256" key="15">
    <source>
        <dbReference type="SAM" id="Phobius"/>
    </source>
</evidence>
<dbReference type="SMART" id="SM00239">
    <property type="entry name" value="C2"/>
    <property type="match status" value="2"/>
</dbReference>
<keyword evidence="4" id="KW-0813">Transport</keyword>
<evidence type="ECO:0000259" key="17">
    <source>
        <dbReference type="PROSITE" id="PS51847"/>
    </source>
</evidence>
<comment type="subcellular location">
    <subcellularLocation>
        <location evidence="1">Cell membrane</location>
        <topology evidence="1">Peripheral membrane protein</topology>
    </subcellularLocation>
    <subcellularLocation>
        <location evidence="2">Endoplasmic reticulum membrane</location>
        <topology evidence="2">Multi-pass membrane protein</topology>
    </subcellularLocation>
</comment>
<keyword evidence="13" id="KW-0446">Lipid-binding</keyword>
<dbReference type="AlphaFoldDB" id="A0A665VAX9"/>
<dbReference type="InterPro" id="IPR031468">
    <property type="entry name" value="SMP_LBD"/>
</dbReference>
<dbReference type="SUPFAM" id="SSF49562">
    <property type="entry name" value="C2 domain (Calcium/lipid-binding domain, CaLB)"/>
    <property type="match status" value="2"/>
</dbReference>
<evidence type="ECO:0000256" key="12">
    <source>
        <dbReference type="ARBA" id="ARBA00023055"/>
    </source>
</evidence>
<dbReference type="InterPro" id="IPR051634">
    <property type="entry name" value="Extended_Synaptotagmin"/>
</dbReference>
<dbReference type="GO" id="GO:0031210">
    <property type="term" value="F:phosphatidylcholine binding"/>
    <property type="evidence" value="ECO:0007669"/>
    <property type="project" value="TreeGrafter"/>
</dbReference>
<dbReference type="InterPro" id="IPR000008">
    <property type="entry name" value="C2_dom"/>
</dbReference>
<feature type="domain" description="C2" evidence="16">
    <location>
        <begin position="512"/>
        <end position="633"/>
    </location>
</feature>
<dbReference type="InterPro" id="IPR039010">
    <property type="entry name" value="Synaptotagmin_SMP"/>
</dbReference>
<dbReference type="FunFam" id="2.60.40.150:FF:000025">
    <property type="entry name" value="Extended synaptotagmin 2"/>
    <property type="match status" value="1"/>
</dbReference>
<dbReference type="Gene3D" id="2.60.40.150">
    <property type="entry name" value="C2 domain"/>
    <property type="match status" value="3"/>
</dbReference>
<dbReference type="GO" id="GO:0005886">
    <property type="term" value="C:plasma membrane"/>
    <property type="evidence" value="ECO:0007669"/>
    <property type="project" value="UniProtKB-SubCell"/>
</dbReference>
<dbReference type="Proteomes" id="UP000472264">
    <property type="component" value="Chromosome 21"/>
</dbReference>
<gene>
    <name evidence="18" type="primary">esyt3</name>
</gene>
<keyword evidence="19" id="KW-1185">Reference proteome</keyword>
<dbReference type="PRINTS" id="PR00360">
    <property type="entry name" value="C2DOMAIN"/>
</dbReference>
<evidence type="ECO:0000256" key="4">
    <source>
        <dbReference type="ARBA" id="ARBA00022448"/>
    </source>
</evidence>
<evidence type="ECO:0000256" key="8">
    <source>
        <dbReference type="ARBA" id="ARBA00022737"/>
    </source>
</evidence>